<evidence type="ECO:0000313" key="2">
    <source>
        <dbReference type="Proteomes" id="UP000435112"/>
    </source>
</evidence>
<reference evidence="1 2" key="1">
    <citation type="submission" date="2018-09" db="EMBL/GenBank/DDBJ databases">
        <title>Genomic investigation of the strawberry pathogen Phytophthora fragariae indicates pathogenicity is determined by transcriptional variation in three key races.</title>
        <authorList>
            <person name="Adams T.M."/>
            <person name="Armitage A.D."/>
            <person name="Sobczyk M.K."/>
            <person name="Bates H.J."/>
            <person name="Dunwell J.M."/>
            <person name="Nellist C.F."/>
            <person name="Harrison R.J."/>
        </authorList>
    </citation>
    <scope>NUCLEOTIDE SEQUENCE [LARGE SCALE GENOMIC DNA]</scope>
    <source>
        <strain evidence="1 2">SCRP324</strain>
    </source>
</reference>
<name>A0A6A3LFV6_9STRA</name>
<comment type="caution">
    <text evidence="1">The sequence shown here is derived from an EMBL/GenBank/DDBJ whole genome shotgun (WGS) entry which is preliminary data.</text>
</comment>
<proteinExistence type="predicted"/>
<evidence type="ECO:0000313" key="1">
    <source>
        <dbReference type="EMBL" id="KAE9014713.1"/>
    </source>
</evidence>
<accession>A0A6A3LFV6</accession>
<organism evidence="1 2">
    <name type="scientific">Phytophthora rubi</name>
    <dbReference type="NCBI Taxonomy" id="129364"/>
    <lineage>
        <taxon>Eukaryota</taxon>
        <taxon>Sar</taxon>
        <taxon>Stramenopiles</taxon>
        <taxon>Oomycota</taxon>
        <taxon>Peronosporomycetes</taxon>
        <taxon>Peronosporales</taxon>
        <taxon>Peronosporaceae</taxon>
        <taxon>Phytophthora</taxon>
    </lineage>
</organism>
<dbReference type="EMBL" id="QXFU01000968">
    <property type="protein sequence ID" value="KAE9014713.1"/>
    <property type="molecule type" value="Genomic_DNA"/>
</dbReference>
<dbReference type="AlphaFoldDB" id="A0A6A3LFV6"/>
<protein>
    <submittedName>
        <fullName evidence="1">Uncharacterized protein</fullName>
    </submittedName>
</protein>
<sequence>MKAGPPVNRLPVIWSLLQSGSSVTQRTVETRVLTTSSASTMVTIMGYASRK</sequence>
<dbReference type="Proteomes" id="UP000435112">
    <property type="component" value="Unassembled WGS sequence"/>
</dbReference>
<gene>
    <name evidence="1" type="ORF">PR002_g14146</name>
</gene>